<comment type="caution">
    <text evidence="1">The sequence shown here is derived from an EMBL/GenBank/DDBJ whole genome shotgun (WGS) entry which is preliminary data.</text>
</comment>
<accession>A0A1L8CMV7</accession>
<evidence type="ECO:0000313" key="2">
    <source>
        <dbReference type="Proteomes" id="UP000231632"/>
    </source>
</evidence>
<reference evidence="1 2" key="1">
    <citation type="journal article" date="2017" name="Arch. Microbiol.">
        <title>Mariprofundus micogutta sp. nov., a novel iron-oxidizing zetaproteobacterium isolated from a deep-sea hydrothermal field at the Bayonnaise knoll of the Izu-Ogasawara arc, and a description of Mariprofundales ord. nov. and Zetaproteobacteria classis nov.</title>
        <authorList>
            <person name="Makita H."/>
            <person name="Tanaka E."/>
            <person name="Mitsunobu S."/>
            <person name="Miyazaki M."/>
            <person name="Nunoura T."/>
            <person name="Uematsu K."/>
            <person name="Takaki Y."/>
            <person name="Nishi S."/>
            <person name="Shimamura S."/>
            <person name="Takai K."/>
        </authorList>
    </citation>
    <scope>NUCLEOTIDE SEQUENCE [LARGE SCALE GENOMIC DNA]</scope>
    <source>
        <strain evidence="1 2">ET2</strain>
    </source>
</reference>
<sequence length="141" mass="15259">MLNRKLNLRGLSRLMIGLFAVQILAAGFCLISPESHSANAHTADMQMPMSADMLEHCDVNAKAESGHDDHGSACAHCNQPDELVQSKASTFNIDFDQPVLQVASTEIVLSTPVSIDLAVRTPTGPPRSSSLIYTTTKRIRI</sequence>
<dbReference type="AlphaFoldDB" id="A0A1L8CMV7"/>
<dbReference type="RefSeq" id="WP_072659575.1">
    <property type="nucleotide sequence ID" value="NZ_BDFD01000008.1"/>
</dbReference>
<dbReference type="Proteomes" id="UP000231632">
    <property type="component" value="Unassembled WGS sequence"/>
</dbReference>
<keyword evidence="2" id="KW-1185">Reference proteome</keyword>
<name>A0A1L8CMV7_9PROT</name>
<protein>
    <submittedName>
        <fullName evidence="1">Uncharacterized protein</fullName>
    </submittedName>
</protein>
<evidence type="ECO:0000313" key="1">
    <source>
        <dbReference type="EMBL" id="GAV20255.1"/>
    </source>
</evidence>
<organism evidence="1 2">
    <name type="scientific">Mariprofundus micogutta</name>
    <dbReference type="NCBI Taxonomy" id="1921010"/>
    <lineage>
        <taxon>Bacteria</taxon>
        <taxon>Pseudomonadati</taxon>
        <taxon>Pseudomonadota</taxon>
        <taxon>Candidatius Mariprofundia</taxon>
        <taxon>Mariprofundales</taxon>
        <taxon>Mariprofundaceae</taxon>
        <taxon>Mariprofundus</taxon>
    </lineage>
</organism>
<gene>
    <name evidence="1" type="ORF">MMIC_P1219</name>
</gene>
<dbReference type="STRING" id="1921010.MMIC_P1219"/>
<dbReference type="EMBL" id="BDFD01000008">
    <property type="protein sequence ID" value="GAV20255.1"/>
    <property type="molecule type" value="Genomic_DNA"/>
</dbReference>
<proteinExistence type="predicted"/>
<dbReference type="OrthoDB" id="5296339at2"/>